<comment type="caution">
    <text evidence="1">The sequence shown here is derived from an EMBL/GenBank/DDBJ whole genome shotgun (WGS) entry which is preliminary data.</text>
</comment>
<evidence type="ECO:0000313" key="2">
    <source>
        <dbReference type="Proteomes" id="UP000055024"/>
    </source>
</evidence>
<dbReference type="Proteomes" id="UP000055024">
    <property type="component" value="Unassembled WGS sequence"/>
</dbReference>
<accession>A0A0V1GWZ3</accession>
<dbReference type="AlphaFoldDB" id="A0A0V1GWZ3"/>
<name>A0A0V1GWZ3_9BILA</name>
<reference evidence="1 2" key="1">
    <citation type="submission" date="2015-01" db="EMBL/GenBank/DDBJ databases">
        <title>Evolution of Trichinella species and genotypes.</title>
        <authorList>
            <person name="Korhonen P.K."/>
            <person name="Edoardo P."/>
            <person name="Giuseppe L.R."/>
            <person name="Gasser R.B."/>
        </authorList>
    </citation>
    <scope>NUCLEOTIDE SEQUENCE [LARGE SCALE GENOMIC DNA]</scope>
    <source>
        <strain evidence="1">ISS1029</strain>
    </source>
</reference>
<proteinExistence type="predicted"/>
<gene>
    <name evidence="1" type="ORF">T11_18510</name>
</gene>
<organism evidence="1 2">
    <name type="scientific">Trichinella zimbabwensis</name>
    <dbReference type="NCBI Taxonomy" id="268475"/>
    <lineage>
        <taxon>Eukaryota</taxon>
        <taxon>Metazoa</taxon>
        <taxon>Ecdysozoa</taxon>
        <taxon>Nematoda</taxon>
        <taxon>Enoplea</taxon>
        <taxon>Dorylaimia</taxon>
        <taxon>Trichinellida</taxon>
        <taxon>Trichinellidae</taxon>
        <taxon>Trichinella</taxon>
    </lineage>
</organism>
<evidence type="ECO:0000313" key="1">
    <source>
        <dbReference type="EMBL" id="KRZ02856.1"/>
    </source>
</evidence>
<keyword evidence="2" id="KW-1185">Reference proteome</keyword>
<protein>
    <submittedName>
        <fullName evidence="1">Uncharacterized protein</fullName>
    </submittedName>
</protein>
<sequence>MPYSILENCNLYSCLFLIRLRFRDVQVFKLSETIRRQKRIRIVAFNERRLCWSNEEEEMEEEEIRDAVRRK</sequence>
<dbReference type="EMBL" id="JYDP01000214">
    <property type="protein sequence ID" value="KRZ02856.1"/>
    <property type="molecule type" value="Genomic_DNA"/>
</dbReference>